<keyword evidence="2" id="KW-1185">Reference proteome</keyword>
<dbReference type="Proteomes" id="UP001281761">
    <property type="component" value="Unassembled WGS sequence"/>
</dbReference>
<name>A0ABQ9XPT3_9EUKA</name>
<dbReference type="EMBL" id="JARBJD010000094">
    <property type="protein sequence ID" value="KAK2953205.1"/>
    <property type="molecule type" value="Genomic_DNA"/>
</dbReference>
<gene>
    <name evidence="1" type="ORF">BLNAU_11830</name>
</gene>
<protein>
    <recommendedName>
        <fullName evidence="3">Right handed beta helix domain-containing protein</fullName>
    </recommendedName>
</protein>
<reference evidence="1 2" key="1">
    <citation type="journal article" date="2022" name="bioRxiv">
        <title>Genomics of Preaxostyla Flagellates Illuminates Evolutionary Transitions and the Path Towards Mitochondrial Loss.</title>
        <authorList>
            <person name="Novak L.V.F."/>
            <person name="Treitli S.C."/>
            <person name="Pyrih J."/>
            <person name="Halakuc P."/>
            <person name="Pipaliya S.V."/>
            <person name="Vacek V."/>
            <person name="Brzon O."/>
            <person name="Soukal P."/>
            <person name="Eme L."/>
            <person name="Dacks J.B."/>
            <person name="Karnkowska A."/>
            <person name="Elias M."/>
            <person name="Hampl V."/>
        </authorList>
    </citation>
    <scope>NUCLEOTIDE SEQUENCE [LARGE SCALE GENOMIC DNA]</scope>
    <source>
        <strain evidence="1">NAU3</strain>
        <tissue evidence="1">Gut</tissue>
    </source>
</reference>
<evidence type="ECO:0000313" key="2">
    <source>
        <dbReference type="Proteomes" id="UP001281761"/>
    </source>
</evidence>
<sequence>MLLDTGFQGRTCRPKPIANSAGHSVTITIDKSANDLIENQLFVSHRTVSVTASDFTPGTTTITHKISSHVTHDQPLFYVWGQAGLSLSGLFLKRMNEYSELITSESTVVLQSCILEGFDAPTDLTSDVSGLLVYIKNSGALTATDTIFRNANSAEHAGVKMDGGKIKLTRCSFTGLRSSLIGAALVFMCISPTDTIIDSCTFDGNIGRLGVVGIDFVQYGLTMKDCLFINSDRHGDILCAYEIYIVGTPSLPSNYKTMITSSYSTSPSGEREELYYGKVSSSDEALLSVTLTTITVSADGTDSSTCGLTPVLTCRTTSHALSRLPGCRKLHPQPNRANNIRESAVNKIRGWPRSNMCKTEKHTPPRLNRRTMLA</sequence>
<accession>A0ABQ9XPT3</accession>
<dbReference type="InterPro" id="IPR011050">
    <property type="entry name" value="Pectin_lyase_fold/virulence"/>
</dbReference>
<organism evidence="1 2">
    <name type="scientific">Blattamonas nauphoetae</name>
    <dbReference type="NCBI Taxonomy" id="2049346"/>
    <lineage>
        <taxon>Eukaryota</taxon>
        <taxon>Metamonada</taxon>
        <taxon>Preaxostyla</taxon>
        <taxon>Oxymonadida</taxon>
        <taxon>Blattamonas</taxon>
    </lineage>
</organism>
<comment type="caution">
    <text evidence="1">The sequence shown here is derived from an EMBL/GenBank/DDBJ whole genome shotgun (WGS) entry which is preliminary data.</text>
</comment>
<evidence type="ECO:0008006" key="3">
    <source>
        <dbReference type="Google" id="ProtNLM"/>
    </source>
</evidence>
<dbReference type="SUPFAM" id="SSF51126">
    <property type="entry name" value="Pectin lyase-like"/>
    <property type="match status" value="1"/>
</dbReference>
<evidence type="ECO:0000313" key="1">
    <source>
        <dbReference type="EMBL" id="KAK2953205.1"/>
    </source>
</evidence>
<proteinExistence type="predicted"/>